<evidence type="ECO:0000259" key="2">
    <source>
        <dbReference type="Pfam" id="PF00534"/>
    </source>
</evidence>
<name>A0A537JE94_9BACT</name>
<dbReference type="FunFam" id="3.40.50.2000:FF:000119">
    <property type="entry name" value="Glycosyl transferase group 1"/>
    <property type="match status" value="1"/>
</dbReference>
<dbReference type="InterPro" id="IPR028098">
    <property type="entry name" value="Glyco_trans_4-like_N"/>
</dbReference>
<dbReference type="Proteomes" id="UP000318093">
    <property type="component" value="Unassembled WGS sequence"/>
</dbReference>
<evidence type="ECO:0000313" key="5">
    <source>
        <dbReference type="Proteomes" id="UP000318093"/>
    </source>
</evidence>
<comment type="caution">
    <text evidence="4">The sequence shown here is derived from an EMBL/GenBank/DDBJ whole genome shotgun (WGS) entry which is preliminary data.</text>
</comment>
<dbReference type="PANTHER" id="PTHR46401:SF2">
    <property type="entry name" value="GLYCOSYLTRANSFERASE WBBK-RELATED"/>
    <property type="match status" value="1"/>
</dbReference>
<dbReference type="EMBL" id="VBAN01000190">
    <property type="protein sequence ID" value="TMI81815.1"/>
    <property type="molecule type" value="Genomic_DNA"/>
</dbReference>
<dbReference type="PANTHER" id="PTHR46401">
    <property type="entry name" value="GLYCOSYLTRANSFERASE WBBK-RELATED"/>
    <property type="match status" value="1"/>
</dbReference>
<dbReference type="GO" id="GO:0016757">
    <property type="term" value="F:glycosyltransferase activity"/>
    <property type="evidence" value="ECO:0007669"/>
    <property type="project" value="InterPro"/>
</dbReference>
<evidence type="ECO:0000259" key="3">
    <source>
        <dbReference type="Pfam" id="PF13439"/>
    </source>
</evidence>
<keyword evidence="1 4" id="KW-0808">Transferase</keyword>
<dbReference type="InterPro" id="IPR001296">
    <property type="entry name" value="Glyco_trans_1"/>
</dbReference>
<dbReference type="CDD" id="cd03809">
    <property type="entry name" value="GT4_MtfB-like"/>
    <property type="match status" value="1"/>
</dbReference>
<sequence>MRIGLDLGHCTAAYGGIGRYVEELTRALLAQRVSAAGPDEFVLFTGDDEPAWLSDAVTASGPGSPASRTRAETRHTRAGHATLRANLFLGPRLARLRIRVFHAPDTLGFPLTSARGVARVVTVHDLIPLLLPQAVTRRHRWIRGVMLSCVVRWADRLIADSQATARDLADRFPEAAAKTRVVHLGVDPRFAPATGEAVAAVRRELGLPSAYLLYAGVISPVKNLERLIEAYAILWKESRETPPLVIAGRRGWLADGIMRRAHELGLGGSVRFCGFVPDEALPALLTGASAFLFPSRYEGFGLPVLEAMACGTPVLAGNRASLPEIAGEAAVLVDPEDPAGIADGIRNLLQDSGRRARLAQRGIAQARRFRWEETARRTMAVYREAAEQTASR</sequence>
<dbReference type="Pfam" id="PF13439">
    <property type="entry name" value="Glyco_transf_4"/>
    <property type="match status" value="1"/>
</dbReference>
<dbReference type="SUPFAM" id="SSF53756">
    <property type="entry name" value="UDP-Glycosyltransferase/glycogen phosphorylase"/>
    <property type="match status" value="1"/>
</dbReference>
<dbReference type="Gene3D" id="3.40.50.2000">
    <property type="entry name" value="Glycogen Phosphorylase B"/>
    <property type="match status" value="2"/>
</dbReference>
<evidence type="ECO:0000256" key="1">
    <source>
        <dbReference type="ARBA" id="ARBA00022679"/>
    </source>
</evidence>
<proteinExistence type="predicted"/>
<protein>
    <submittedName>
        <fullName evidence="4">Glycosyltransferase family 4 protein</fullName>
    </submittedName>
</protein>
<dbReference type="Pfam" id="PF00534">
    <property type="entry name" value="Glycos_transf_1"/>
    <property type="match status" value="1"/>
</dbReference>
<accession>A0A537JE94</accession>
<reference evidence="4 5" key="1">
    <citation type="journal article" date="2019" name="Nat. Microbiol.">
        <title>Mediterranean grassland soil C-N compound turnover is dependent on rainfall and depth, and is mediated by genomically divergent microorganisms.</title>
        <authorList>
            <person name="Diamond S."/>
            <person name="Andeer P.F."/>
            <person name="Li Z."/>
            <person name="Crits-Christoph A."/>
            <person name="Burstein D."/>
            <person name="Anantharaman K."/>
            <person name="Lane K.R."/>
            <person name="Thomas B.C."/>
            <person name="Pan C."/>
            <person name="Northen T.R."/>
            <person name="Banfield J.F."/>
        </authorList>
    </citation>
    <scope>NUCLEOTIDE SEQUENCE [LARGE SCALE GENOMIC DNA]</scope>
    <source>
        <strain evidence="4">NP_6</strain>
    </source>
</reference>
<dbReference type="AlphaFoldDB" id="A0A537JE94"/>
<organism evidence="4 5">
    <name type="scientific">Candidatus Segetimicrobium genomatis</name>
    <dbReference type="NCBI Taxonomy" id="2569760"/>
    <lineage>
        <taxon>Bacteria</taxon>
        <taxon>Bacillati</taxon>
        <taxon>Candidatus Sysuimicrobiota</taxon>
        <taxon>Candidatus Sysuimicrobiia</taxon>
        <taxon>Candidatus Sysuimicrobiales</taxon>
        <taxon>Candidatus Segetimicrobiaceae</taxon>
        <taxon>Candidatus Segetimicrobium</taxon>
    </lineage>
</organism>
<gene>
    <name evidence="4" type="ORF">E6H03_06495</name>
</gene>
<dbReference type="GO" id="GO:0009103">
    <property type="term" value="P:lipopolysaccharide biosynthetic process"/>
    <property type="evidence" value="ECO:0007669"/>
    <property type="project" value="TreeGrafter"/>
</dbReference>
<feature type="domain" description="Glycosyltransferase subfamily 4-like N-terminal" evidence="3">
    <location>
        <begin position="14"/>
        <end position="189"/>
    </location>
</feature>
<evidence type="ECO:0000313" key="4">
    <source>
        <dbReference type="EMBL" id="TMI81815.1"/>
    </source>
</evidence>
<feature type="domain" description="Glycosyl transferase family 1" evidence="2">
    <location>
        <begin position="209"/>
        <end position="363"/>
    </location>
</feature>